<dbReference type="InterPro" id="IPR051533">
    <property type="entry name" value="WaaL-like"/>
</dbReference>
<evidence type="ECO:0000313" key="8">
    <source>
        <dbReference type="Proteomes" id="UP000460949"/>
    </source>
</evidence>
<proteinExistence type="predicted"/>
<evidence type="ECO:0000256" key="4">
    <source>
        <dbReference type="ARBA" id="ARBA00023136"/>
    </source>
</evidence>
<sequence length="414" mass="47514">MDHNLTQPARGHVKTVFFLILFVTFANFYLYIGFALKPYMLFCFLYLVFSLKFFRLYPVQLFESALFCFYLCYAFSGVFALYPMSSVRISVGILIYLVCYFIMKSMLGRAQTGAVHKGLAWTGVIFNLCSLLFYVAGMQKAGFNFDREGERITVYGLMIDRDYPRLIGLLQDPNFFVFYNTLFFAFYLCNPRGLLNKTGLMLCITANLLTFSRGGLLVMLVLFLIYGIIHHPLKQLKMVLGAGLSMAFLSYVLVIYFKFDLYGILESRMEDFGEDGGSGRFELWGKAWGYFEDHIVTGIGAFNFPDYNAYEYGEALSVHNTFLDILSESGLAGMFLYLLFILLLFYQLVQKKVYKERPYLFLTFIGLLLQMAFLSVIINDMFFLYLALVSTYLHKRTNAAVNEGVASPVDRRAS</sequence>
<feature type="transmembrane region" description="Helical" evidence="5">
    <location>
        <begin position="199"/>
        <end position="226"/>
    </location>
</feature>
<feature type="transmembrane region" description="Helical" evidence="5">
    <location>
        <begin position="361"/>
        <end position="388"/>
    </location>
</feature>
<feature type="domain" description="O-antigen ligase-related" evidence="6">
    <location>
        <begin position="200"/>
        <end position="338"/>
    </location>
</feature>
<evidence type="ECO:0000256" key="3">
    <source>
        <dbReference type="ARBA" id="ARBA00022989"/>
    </source>
</evidence>
<evidence type="ECO:0000256" key="5">
    <source>
        <dbReference type="SAM" id="Phobius"/>
    </source>
</evidence>
<accession>A0A845DTU1</accession>
<feature type="transmembrane region" description="Helical" evidence="5">
    <location>
        <begin position="330"/>
        <end position="349"/>
    </location>
</feature>
<dbReference type="PANTHER" id="PTHR37422:SF17">
    <property type="entry name" value="O-ANTIGEN LIGASE"/>
    <property type="match status" value="1"/>
</dbReference>
<keyword evidence="4 5" id="KW-0472">Membrane</keyword>
<evidence type="ECO:0000259" key="6">
    <source>
        <dbReference type="Pfam" id="PF04932"/>
    </source>
</evidence>
<evidence type="ECO:0000256" key="1">
    <source>
        <dbReference type="ARBA" id="ARBA00004141"/>
    </source>
</evidence>
<gene>
    <name evidence="7" type="ORF">GLW04_13065</name>
</gene>
<evidence type="ECO:0000256" key="2">
    <source>
        <dbReference type="ARBA" id="ARBA00022692"/>
    </source>
</evidence>
<reference evidence="7 8" key="1">
    <citation type="submission" date="2019-11" db="EMBL/GenBank/DDBJ databases">
        <title>Genome sequences of 17 halophilic strains isolated from different environments.</title>
        <authorList>
            <person name="Furrow R.E."/>
        </authorList>
    </citation>
    <scope>NUCLEOTIDE SEQUENCE [LARGE SCALE GENOMIC DNA]</scope>
    <source>
        <strain evidence="7 8">22511_23_Filter</strain>
    </source>
</reference>
<evidence type="ECO:0000313" key="7">
    <source>
        <dbReference type="EMBL" id="MYL20826.1"/>
    </source>
</evidence>
<feature type="transmembrane region" description="Helical" evidence="5">
    <location>
        <begin position="12"/>
        <end position="32"/>
    </location>
</feature>
<keyword evidence="3 5" id="KW-1133">Transmembrane helix</keyword>
<dbReference type="PANTHER" id="PTHR37422">
    <property type="entry name" value="TEICHURONIC ACID BIOSYNTHESIS PROTEIN TUAE"/>
    <property type="match status" value="1"/>
</dbReference>
<protein>
    <submittedName>
        <fullName evidence="7">Polysaccharide polymerase</fullName>
    </submittedName>
</protein>
<keyword evidence="2 5" id="KW-0812">Transmembrane</keyword>
<comment type="caution">
    <text evidence="7">The sequence shown here is derived from an EMBL/GenBank/DDBJ whole genome shotgun (WGS) entry which is preliminary data.</text>
</comment>
<feature type="transmembrane region" description="Helical" evidence="5">
    <location>
        <begin position="64"/>
        <end position="82"/>
    </location>
</feature>
<dbReference type="AlphaFoldDB" id="A0A845DTU1"/>
<dbReference type="Pfam" id="PF04932">
    <property type="entry name" value="Wzy_C"/>
    <property type="match status" value="1"/>
</dbReference>
<dbReference type="GO" id="GO:0016020">
    <property type="term" value="C:membrane"/>
    <property type="evidence" value="ECO:0007669"/>
    <property type="project" value="UniProtKB-SubCell"/>
</dbReference>
<comment type="subcellular location">
    <subcellularLocation>
        <location evidence="1">Membrane</location>
        <topology evidence="1">Multi-pass membrane protein</topology>
    </subcellularLocation>
</comment>
<feature type="transmembrane region" description="Helical" evidence="5">
    <location>
        <begin position="166"/>
        <end position="187"/>
    </location>
</feature>
<name>A0A845DTU1_9BACI</name>
<feature type="transmembrane region" description="Helical" evidence="5">
    <location>
        <begin position="89"/>
        <end position="107"/>
    </location>
</feature>
<feature type="transmembrane region" description="Helical" evidence="5">
    <location>
        <begin position="238"/>
        <end position="259"/>
    </location>
</feature>
<feature type="transmembrane region" description="Helical" evidence="5">
    <location>
        <begin position="119"/>
        <end position="137"/>
    </location>
</feature>
<dbReference type="EMBL" id="WMET01000003">
    <property type="protein sequence ID" value="MYL20826.1"/>
    <property type="molecule type" value="Genomic_DNA"/>
</dbReference>
<dbReference type="Proteomes" id="UP000460949">
    <property type="component" value="Unassembled WGS sequence"/>
</dbReference>
<organism evidence="7 8">
    <name type="scientific">Halobacillus litoralis</name>
    <dbReference type="NCBI Taxonomy" id="45668"/>
    <lineage>
        <taxon>Bacteria</taxon>
        <taxon>Bacillati</taxon>
        <taxon>Bacillota</taxon>
        <taxon>Bacilli</taxon>
        <taxon>Bacillales</taxon>
        <taxon>Bacillaceae</taxon>
        <taxon>Halobacillus</taxon>
    </lineage>
</organism>
<dbReference type="InterPro" id="IPR007016">
    <property type="entry name" value="O-antigen_ligase-rel_domated"/>
</dbReference>
<dbReference type="RefSeq" id="WP_160837975.1">
    <property type="nucleotide sequence ID" value="NZ_WMET01000003.1"/>
</dbReference>